<dbReference type="KEGG" id="mng:MNEG_12806"/>
<gene>
    <name evidence="7" type="ORF">MNEG_12806</name>
</gene>
<sequence>MNLRVSDDGSTDSPTYAARAGGAAAARASRPGTRAAAAAGAGAATATATAAEAAAGKAADGAAAEAGPGGSGGGAADGAGSVGEAAAAAAVAKRKKLPNPLVWIDLEMTGLDIEKDTIIEIACLVTDGDLKTVVEGPSLAIHHPEAVIESMNDWCKEHHGKSGLTQRVRDSSTSLQEAEEQVLAFVAAHTEFQSAQLAGNSVHVDRMFLQRHMPALLGHLHYRIVDVSSIHEVARRWSPKLARSTPRKKAAHTAMSDIRESLEELRYYKDKLFRGVK</sequence>
<dbReference type="OrthoDB" id="270189at2759"/>
<feature type="compositionally biased region" description="Low complexity" evidence="5">
    <location>
        <begin position="17"/>
        <end position="31"/>
    </location>
</feature>
<reference evidence="7 8" key="1">
    <citation type="journal article" date="2013" name="BMC Genomics">
        <title>Reconstruction of the lipid metabolism for the microalga Monoraphidium neglectum from its genome sequence reveals characteristics suitable for biofuel production.</title>
        <authorList>
            <person name="Bogen C."/>
            <person name="Al-Dilaimi A."/>
            <person name="Albersmeier A."/>
            <person name="Wichmann J."/>
            <person name="Grundmann M."/>
            <person name="Rupp O."/>
            <person name="Lauersen K.J."/>
            <person name="Blifernez-Klassen O."/>
            <person name="Kalinowski J."/>
            <person name="Goesmann A."/>
            <person name="Mussgnug J.H."/>
            <person name="Kruse O."/>
        </authorList>
    </citation>
    <scope>NUCLEOTIDE SEQUENCE [LARGE SCALE GENOMIC DNA]</scope>
    <source>
        <strain evidence="7 8">SAG 48.87</strain>
    </source>
</reference>
<evidence type="ECO:0000256" key="3">
    <source>
        <dbReference type="ARBA" id="ARBA00022801"/>
    </source>
</evidence>
<keyword evidence="8" id="KW-1185">Reference proteome</keyword>
<dbReference type="Gene3D" id="3.30.420.10">
    <property type="entry name" value="Ribonuclease H-like superfamily/Ribonuclease H"/>
    <property type="match status" value="1"/>
</dbReference>
<feature type="region of interest" description="Disordered" evidence="5">
    <location>
        <begin position="1"/>
        <end position="31"/>
    </location>
</feature>
<dbReference type="EMBL" id="KK103667">
    <property type="protein sequence ID" value="KIY95155.1"/>
    <property type="molecule type" value="Genomic_DNA"/>
</dbReference>
<dbReference type="PANTHER" id="PTHR11046:SF0">
    <property type="entry name" value="OLIGORIBONUCLEASE, MITOCHONDRIAL"/>
    <property type="match status" value="1"/>
</dbReference>
<dbReference type="InterPro" id="IPR013520">
    <property type="entry name" value="Ribonucl_H"/>
</dbReference>
<keyword evidence="2" id="KW-0540">Nuclease</keyword>
<dbReference type="GO" id="GO:0000175">
    <property type="term" value="F:3'-5'-RNA exonuclease activity"/>
    <property type="evidence" value="ECO:0007669"/>
    <property type="project" value="InterPro"/>
</dbReference>
<dbReference type="InterPro" id="IPR012337">
    <property type="entry name" value="RNaseH-like_sf"/>
</dbReference>
<dbReference type="RefSeq" id="XP_013894175.1">
    <property type="nucleotide sequence ID" value="XM_014038721.1"/>
</dbReference>
<dbReference type="FunFam" id="3.30.420.10:FF:000003">
    <property type="entry name" value="Oligoribonuclease"/>
    <property type="match status" value="1"/>
</dbReference>
<evidence type="ECO:0000256" key="2">
    <source>
        <dbReference type="ARBA" id="ARBA00022722"/>
    </source>
</evidence>
<dbReference type="SMART" id="SM00479">
    <property type="entry name" value="EXOIII"/>
    <property type="match status" value="1"/>
</dbReference>
<name>A0A0D2MJP5_9CHLO</name>
<feature type="domain" description="Exonuclease" evidence="6">
    <location>
        <begin position="100"/>
        <end position="274"/>
    </location>
</feature>
<comment type="similarity">
    <text evidence="1">Belongs to the oligoribonuclease family.</text>
</comment>
<evidence type="ECO:0000313" key="8">
    <source>
        <dbReference type="Proteomes" id="UP000054498"/>
    </source>
</evidence>
<dbReference type="STRING" id="145388.A0A0D2MJP5"/>
<dbReference type="GO" id="GO:0005739">
    <property type="term" value="C:mitochondrion"/>
    <property type="evidence" value="ECO:0007669"/>
    <property type="project" value="TreeGrafter"/>
</dbReference>
<dbReference type="InterPro" id="IPR022894">
    <property type="entry name" value="Oligoribonuclease"/>
</dbReference>
<accession>A0A0D2MJP5</accession>
<dbReference type="CDD" id="cd06135">
    <property type="entry name" value="Orn"/>
    <property type="match status" value="1"/>
</dbReference>
<evidence type="ECO:0000313" key="7">
    <source>
        <dbReference type="EMBL" id="KIY95155.1"/>
    </source>
</evidence>
<dbReference type="Pfam" id="PF00929">
    <property type="entry name" value="RNase_T"/>
    <property type="match status" value="1"/>
</dbReference>
<keyword evidence="3 7" id="KW-0378">Hydrolase</keyword>
<organism evidence="7 8">
    <name type="scientific">Monoraphidium neglectum</name>
    <dbReference type="NCBI Taxonomy" id="145388"/>
    <lineage>
        <taxon>Eukaryota</taxon>
        <taxon>Viridiplantae</taxon>
        <taxon>Chlorophyta</taxon>
        <taxon>core chlorophytes</taxon>
        <taxon>Chlorophyceae</taxon>
        <taxon>CS clade</taxon>
        <taxon>Sphaeropleales</taxon>
        <taxon>Selenastraceae</taxon>
        <taxon>Monoraphidium</taxon>
    </lineage>
</organism>
<dbReference type="SUPFAM" id="SSF53098">
    <property type="entry name" value="Ribonuclease H-like"/>
    <property type="match status" value="1"/>
</dbReference>
<evidence type="ECO:0000256" key="5">
    <source>
        <dbReference type="SAM" id="MobiDB-lite"/>
    </source>
</evidence>
<dbReference type="InterPro" id="IPR036397">
    <property type="entry name" value="RNaseH_sf"/>
</dbReference>
<evidence type="ECO:0000259" key="6">
    <source>
        <dbReference type="SMART" id="SM00479"/>
    </source>
</evidence>
<dbReference type="GeneID" id="25730205"/>
<keyword evidence="4 7" id="KW-0269">Exonuclease</keyword>
<dbReference type="AlphaFoldDB" id="A0A0D2MJP5"/>
<dbReference type="GO" id="GO:0003676">
    <property type="term" value="F:nucleic acid binding"/>
    <property type="evidence" value="ECO:0007669"/>
    <property type="project" value="InterPro"/>
</dbReference>
<evidence type="ECO:0000256" key="1">
    <source>
        <dbReference type="ARBA" id="ARBA00009921"/>
    </source>
</evidence>
<dbReference type="NCBIfam" id="NF003765">
    <property type="entry name" value="PRK05359.1"/>
    <property type="match status" value="1"/>
</dbReference>
<protein>
    <submittedName>
        <fullName evidence="7">Putative REX2, RNA exonuclease 2</fullName>
        <ecNumber evidence="7">3.1.-.-</ecNumber>
    </submittedName>
</protein>
<dbReference type="EC" id="3.1.-.-" evidence="7"/>
<proteinExistence type="inferred from homology"/>
<dbReference type="PANTHER" id="PTHR11046">
    <property type="entry name" value="OLIGORIBONUCLEASE, MITOCHONDRIAL"/>
    <property type="match status" value="1"/>
</dbReference>
<dbReference type="Proteomes" id="UP000054498">
    <property type="component" value="Unassembled WGS sequence"/>
</dbReference>
<evidence type="ECO:0000256" key="4">
    <source>
        <dbReference type="ARBA" id="ARBA00022839"/>
    </source>
</evidence>